<dbReference type="InterPro" id="IPR029054">
    <property type="entry name" value="dUTPase-like"/>
</dbReference>
<dbReference type="GO" id="GO:0006226">
    <property type="term" value="P:dUMP biosynthetic process"/>
    <property type="evidence" value="ECO:0007669"/>
    <property type="project" value="InterPro"/>
</dbReference>
<evidence type="ECO:0000256" key="2">
    <source>
        <dbReference type="ARBA" id="ARBA00012379"/>
    </source>
</evidence>
<dbReference type="EMBL" id="KP719132">
    <property type="protein sequence ID" value="AKA60915.1"/>
    <property type="molecule type" value="Genomic_DNA"/>
</dbReference>
<evidence type="ECO:0000256" key="4">
    <source>
        <dbReference type="ARBA" id="ARBA00023080"/>
    </source>
</evidence>
<dbReference type="Pfam" id="PF00692">
    <property type="entry name" value="dUTPase"/>
    <property type="match status" value="1"/>
</dbReference>
<dbReference type="PANTHER" id="PTHR11241">
    <property type="entry name" value="DEOXYURIDINE 5'-TRIPHOSPHATE NUCLEOTIDOHYDROLASE"/>
    <property type="match status" value="1"/>
</dbReference>
<proteinExistence type="inferred from homology"/>
<keyword evidence="3 6" id="KW-0378">Hydrolase</keyword>
<dbReference type="SUPFAM" id="SSF51283">
    <property type="entry name" value="dUTPase-like"/>
    <property type="match status" value="1"/>
</dbReference>
<protein>
    <recommendedName>
        <fullName evidence="2">dUTP diphosphatase</fullName>
        <ecNumber evidence="2">3.6.1.23</ecNumber>
    </recommendedName>
</protein>
<keyword evidence="7" id="KW-1185">Reference proteome</keyword>
<dbReference type="GO" id="GO:0000287">
    <property type="term" value="F:magnesium ion binding"/>
    <property type="evidence" value="ECO:0007669"/>
    <property type="project" value="InterPro"/>
</dbReference>
<evidence type="ECO:0000256" key="1">
    <source>
        <dbReference type="ARBA" id="ARBA00006581"/>
    </source>
</evidence>
<dbReference type="InterPro" id="IPR008181">
    <property type="entry name" value="dUTPase"/>
</dbReference>
<keyword evidence="4" id="KW-0546">Nucleotide metabolism</keyword>
<dbReference type="PANTHER" id="PTHR11241:SF0">
    <property type="entry name" value="DEOXYURIDINE 5'-TRIPHOSPHATE NUCLEOTIDOHYDROLASE"/>
    <property type="match status" value="1"/>
</dbReference>
<dbReference type="RefSeq" id="YP_009220019.1">
    <property type="nucleotide sequence ID" value="NC_029028.1"/>
</dbReference>
<reference evidence="7" key="2">
    <citation type="submission" date="2015-01" db="EMBL/GenBank/DDBJ databases">
        <title>Complete sequence of three novel 9g-like phages.</title>
        <authorList>
            <person name="Carstens A.B."/>
            <person name="Hansen L.H."/>
            <person name="Kot W."/>
        </authorList>
    </citation>
    <scope>NUCLEOTIDE SEQUENCE [LARGE SCALE GENOMIC DNA]</scope>
</reference>
<reference evidence="6 7" key="1">
    <citation type="journal article" date="2015" name="Genome Announc.">
        <title>Complete Genome Sequences of Four Novel Escherichia coli Bacteriophages Belonging to New Phage Groups.</title>
        <authorList>
            <person name="Carstens A.B."/>
            <person name="Kot W."/>
            <person name="Hansen L.H."/>
        </authorList>
    </citation>
    <scope>NUCLEOTIDE SEQUENCE [LARGE SCALE GENOMIC DNA]</scope>
</reference>
<dbReference type="CDD" id="cd07557">
    <property type="entry name" value="trimeric_dUTPase"/>
    <property type="match status" value="1"/>
</dbReference>
<dbReference type="EC" id="3.6.1.23" evidence="2"/>
<name>A0A0E3JSQ7_9CAUD</name>
<accession>A0A0E3JSQ7</accession>
<evidence type="ECO:0000313" key="7">
    <source>
        <dbReference type="Proteomes" id="UP000033023"/>
    </source>
</evidence>
<evidence type="ECO:0000313" key="6">
    <source>
        <dbReference type="EMBL" id="AKA60915.1"/>
    </source>
</evidence>
<feature type="domain" description="dUTPase-like" evidence="5">
    <location>
        <begin position="44"/>
        <end position="172"/>
    </location>
</feature>
<comment type="similarity">
    <text evidence="1">Belongs to the dUTPase family.</text>
</comment>
<dbReference type="OrthoDB" id="12539at10239"/>
<evidence type="ECO:0000256" key="3">
    <source>
        <dbReference type="ARBA" id="ARBA00022801"/>
    </source>
</evidence>
<dbReference type="InterPro" id="IPR033704">
    <property type="entry name" value="dUTPase_trimeric"/>
</dbReference>
<dbReference type="NCBIfam" id="TIGR00576">
    <property type="entry name" value="dut"/>
    <property type="match status" value="1"/>
</dbReference>
<sequence length="174" mass="19152">MNKKDDMSNVIKDATVKGTIVVEDGAVKGITVEQLIVELLTDTAQMPRFATPGSMCFDIYADEPEPVTIYAGRAYTFNTGIKLQIPHGYGMEVYSRSGHGFKHGIRLGNCTGIIDHDYRDELKIRLHNDSYAPYTVQVGERIAQARLVELVRTRIVSGIVEETGRGGFGSTGKL</sequence>
<dbReference type="Gene3D" id="2.70.40.10">
    <property type="match status" value="1"/>
</dbReference>
<dbReference type="GeneID" id="26646280"/>
<dbReference type="NCBIfam" id="NF001862">
    <property type="entry name" value="PRK00601.1"/>
    <property type="match status" value="1"/>
</dbReference>
<dbReference type="GO" id="GO:0046081">
    <property type="term" value="P:dUTP catabolic process"/>
    <property type="evidence" value="ECO:0007669"/>
    <property type="project" value="InterPro"/>
</dbReference>
<dbReference type="InterPro" id="IPR036157">
    <property type="entry name" value="dUTPase-like_sf"/>
</dbReference>
<evidence type="ECO:0000259" key="5">
    <source>
        <dbReference type="Pfam" id="PF00692"/>
    </source>
</evidence>
<dbReference type="GO" id="GO:0004170">
    <property type="term" value="F:dUTP diphosphatase activity"/>
    <property type="evidence" value="ECO:0007669"/>
    <property type="project" value="UniProtKB-EC"/>
</dbReference>
<dbReference type="KEGG" id="vg:26646280"/>
<organism evidence="6 7">
    <name type="scientific">Enterobacteria phage JenP1</name>
    <dbReference type="NCBI Taxonomy" id="1610837"/>
    <lineage>
        <taxon>Viruses</taxon>
        <taxon>Duplodnaviria</taxon>
        <taxon>Heunggongvirae</taxon>
        <taxon>Uroviricota</taxon>
        <taxon>Caudoviricetes</taxon>
        <taxon>Queuovirinae</taxon>
        <taxon>Nonagvirus</taxon>
        <taxon>Nonagvirus JenP1</taxon>
    </lineage>
</organism>
<dbReference type="Proteomes" id="UP000033023">
    <property type="component" value="Segment"/>
</dbReference>